<dbReference type="GO" id="GO:0005509">
    <property type="term" value="F:calcium ion binding"/>
    <property type="evidence" value="ECO:0007669"/>
    <property type="project" value="UniProtKB-UniRule"/>
</dbReference>
<dbReference type="AlphaFoldDB" id="A0AA89C0K0"/>
<dbReference type="FunFam" id="2.60.40.60:FF:000013">
    <property type="entry name" value="Cadherin EGF LAG seven-pass G-type receptor"/>
    <property type="match status" value="1"/>
</dbReference>
<gene>
    <name evidence="15" type="ORF">FSP39_019658</name>
</gene>
<dbReference type="CDD" id="cd11304">
    <property type="entry name" value="Cadherin_repeat"/>
    <property type="match status" value="9"/>
</dbReference>
<dbReference type="PANTHER" id="PTHR24026:SF51">
    <property type="entry name" value="PROTOCADHERIN-LIKE WING POLARITY PROTEIN STAN"/>
    <property type="match status" value="1"/>
</dbReference>
<dbReference type="PROSITE" id="PS00232">
    <property type="entry name" value="CADHERIN_1"/>
    <property type="match status" value="5"/>
</dbReference>
<keyword evidence="16" id="KW-1185">Reference proteome</keyword>
<dbReference type="GO" id="GO:0007156">
    <property type="term" value="P:homophilic cell adhesion via plasma membrane adhesion molecules"/>
    <property type="evidence" value="ECO:0007669"/>
    <property type="project" value="InterPro"/>
</dbReference>
<dbReference type="EMBL" id="VSWD01000005">
    <property type="protein sequence ID" value="KAK3103500.1"/>
    <property type="molecule type" value="Genomic_DNA"/>
</dbReference>
<dbReference type="SMART" id="SM00112">
    <property type="entry name" value="CA"/>
    <property type="match status" value="7"/>
</dbReference>
<evidence type="ECO:0000313" key="16">
    <source>
        <dbReference type="Proteomes" id="UP001186944"/>
    </source>
</evidence>
<feature type="domain" description="Cadherin" evidence="14">
    <location>
        <begin position="2"/>
        <end position="38"/>
    </location>
</feature>
<dbReference type="FunFam" id="2.60.40.60:FF:000029">
    <property type="entry name" value="Cadherin EGF LAG seven-pass G-type receptor 3"/>
    <property type="match status" value="1"/>
</dbReference>
<dbReference type="FunFam" id="2.60.40.60:FF:000081">
    <property type="entry name" value="protocadherin Fat 4"/>
    <property type="match status" value="1"/>
</dbReference>
<comment type="caution">
    <text evidence="15">The sequence shown here is derived from an EMBL/GenBank/DDBJ whole genome shotgun (WGS) entry which is preliminary data.</text>
</comment>
<keyword evidence="7 13" id="KW-0106">Calcium</keyword>
<keyword evidence="3" id="KW-0245">EGF-like domain</keyword>
<organism evidence="15 16">
    <name type="scientific">Pinctada imbricata</name>
    <name type="common">Atlantic pearl-oyster</name>
    <name type="synonym">Pinctada martensii</name>
    <dbReference type="NCBI Taxonomy" id="66713"/>
    <lineage>
        <taxon>Eukaryota</taxon>
        <taxon>Metazoa</taxon>
        <taxon>Spiralia</taxon>
        <taxon>Lophotrochozoa</taxon>
        <taxon>Mollusca</taxon>
        <taxon>Bivalvia</taxon>
        <taxon>Autobranchia</taxon>
        <taxon>Pteriomorphia</taxon>
        <taxon>Pterioida</taxon>
        <taxon>Pterioidea</taxon>
        <taxon>Pteriidae</taxon>
        <taxon>Pinctada</taxon>
    </lineage>
</organism>
<dbReference type="GO" id="GO:0016324">
    <property type="term" value="C:apical plasma membrane"/>
    <property type="evidence" value="ECO:0007669"/>
    <property type="project" value="UniProtKB-SubCell"/>
</dbReference>
<evidence type="ECO:0000256" key="13">
    <source>
        <dbReference type="PROSITE-ProRule" id="PRU00043"/>
    </source>
</evidence>
<dbReference type="Pfam" id="PF00028">
    <property type="entry name" value="Cadherin"/>
    <property type="match status" value="7"/>
</dbReference>
<evidence type="ECO:0000256" key="1">
    <source>
        <dbReference type="ARBA" id="ARBA00004167"/>
    </source>
</evidence>
<proteinExistence type="predicted"/>
<dbReference type="PRINTS" id="PR00205">
    <property type="entry name" value="CADHERIN"/>
</dbReference>
<dbReference type="GO" id="GO:0016339">
    <property type="term" value="P:calcium-dependent cell-cell adhesion via plasma membrane cell adhesion molecules"/>
    <property type="evidence" value="ECO:0007669"/>
    <property type="project" value="UniProtKB-ARBA"/>
</dbReference>
<evidence type="ECO:0000313" key="15">
    <source>
        <dbReference type="EMBL" id="KAK3103500.1"/>
    </source>
</evidence>
<evidence type="ECO:0000256" key="3">
    <source>
        <dbReference type="ARBA" id="ARBA00022536"/>
    </source>
</evidence>
<dbReference type="FunFam" id="2.60.40.60:FF:000033">
    <property type="entry name" value="FAT atypical cadherin 1"/>
    <property type="match status" value="1"/>
</dbReference>
<dbReference type="Proteomes" id="UP001186944">
    <property type="component" value="Unassembled WGS sequence"/>
</dbReference>
<dbReference type="Gene3D" id="2.60.40.60">
    <property type="entry name" value="Cadherins"/>
    <property type="match status" value="9"/>
</dbReference>
<keyword evidence="5" id="KW-0732">Signal</keyword>
<sequence length="891" mass="99002">MDKHFFSVLAVDNAREPRTAQAMLEITVRDINDKAPVFESNVSYQDISESIAVGSPVLTVKATDDDAGPNAEVRYFLINSGPPNDVFLIDPTEGTITTRSSLDRENIASYKLLIRATDQGPSSSRKSATATVNVRLIDENDNYPQFTQRTYHVNVSEDYNYSQNPIIITVNATDLDDGINKDIYYAIFGGNTQETFAVNRLTGAISIQRSLDYEETQQFQLSVRAQDGGQPPLTNSTTVVVDILDVNDNDPQFYSSPHIGTVLESASINSTVLNVQARDADSGRNQELVYSIIDAPANLPFFIVNGEIKVKSALDREQGSNYEFVVKAQDRGIPPRSATSRVQITVRDVNDNSPVFDPKFYNVTVAEDLQVSSRIISLTATDADSGDNSFITYSIRRGNENNVFRMTTANGEGLISLIRELDYKTQNVYILTVLAVDPGNLNDTATVQINVLDTNQHKPAFQGTPYTTYVDENIGIGTSIYKVLAIDQDVGENARVSYQILGNTDFQIDANTGEITTRIELDRETKLSYNFEVTAHDNGQPSLTATEMVTIFVQDVNDNSPEFTYPDSQDSFVGSIAEDARPAQSVLTVAATDRDKGPNALIRYKFLETTDPHFGDFDIDSASGVVRVAKSLDRETVAQYRYTAVATDSGVPPRSSSVLVTINIEDVNDNPPIFDDIVVKVAENTPIGSVIAQISAVDPDEGINAQIEYEKVGGRDMNSFDLDFRPGGPAILKNRIDLDFESLPNQYEVMIRAKSDPFFKDAKVYIQVQDINDNEPILKDFTIIFNNYVYKFISGPIGRVPATDPDEIDRDRLRYEIVAGNEASFIHLNQTTGELTLDYRLNSDVPRNGSVEIKVSGKITFTHRYIFCTVYHVFIMDLPLYQYCMSKDRYN</sequence>
<feature type="domain" description="Cadherin" evidence="14">
    <location>
        <begin position="462"/>
        <end position="563"/>
    </location>
</feature>
<keyword evidence="9" id="KW-1133">Transmembrane helix</keyword>
<evidence type="ECO:0000256" key="11">
    <source>
        <dbReference type="ARBA" id="ARBA00023157"/>
    </source>
</evidence>
<feature type="domain" description="Cadherin" evidence="14">
    <location>
        <begin position="568"/>
        <end position="674"/>
    </location>
</feature>
<feature type="domain" description="Cadherin" evidence="14">
    <location>
        <begin position="39"/>
        <end position="146"/>
    </location>
</feature>
<feature type="domain" description="Cadherin" evidence="14">
    <location>
        <begin position="254"/>
        <end position="356"/>
    </location>
</feature>
<feature type="domain" description="Cadherin" evidence="14">
    <location>
        <begin position="679"/>
        <end position="778"/>
    </location>
</feature>
<evidence type="ECO:0000256" key="12">
    <source>
        <dbReference type="ARBA" id="ARBA00023180"/>
    </source>
</evidence>
<keyword evidence="4" id="KW-0812">Transmembrane</keyword>
<reference evidence="15" key="1">
    <citation type="submission" date="2019-08" db="EMBL/GenBank/DDBJ databases">
        <title>The improved chromosome-level genome for the pearl oyster Pinctada fucata martensii using PacBio sequencing and Hi-C.</title>
        <authorList>
            <person name="Zheng Z."/>
        </authorList>
    </citation>
    <scope>NUCLEOTIDE SEQUENCE</scope>
    <source>
        <strain evidence="15">ZZ-2019</strain>
        <tissue evidence="15">Adductor muscle</tissue>
    </source>
</reference>
<feature type="domain" description="Cadherin" evidence="14">
    <location>
        <begin position="147"/>
        <end position="253"/>
    </location>
</feature>
<keyword evidence="10" id="KW-0472">Membrane</keyword>
<dbReference type="PROSITE" id="PS50268">
    <property type="entry name" value="CADHERIN_2"/>
    <property type="match status" value="8"/>
</dbReference>
<dbReference type="Pfam" id="PF23592">
    <property type="entry name" value="Cadherin_CELSR2_9th"/>
    <property type="match status" value="1"/>
</dbReference>
<evidence type="ECO:0000259" key="14">
    <source>
        <dbReference type="PROSITE" id="PS50268"/>
    </source>
</evidence>
<dbReference type="InterPro" id="IPR015919">
    <property type="entry name" value="Cadherin-like_sf"/>
</dbReference>
<keyword evidence="8" id="KW-0130">Cell adhesion</keyword>
<evidence type="ECO:0000256" key="2">
    <source>
        <dbReference type="ARBA" id="ARBA00004221"/>
    </source>
</evidence>
<protein>
    <recommendedName>
        <fullName evidence="14">Cadherin domain-containing protein</fullName>
    </recommendedName>
</protein>
<dbReference type="SUPFAM" id="SSF49313">
    <property type="entry name" value="Cadherin-like"/>
    <property type="match status" value="8"/>
</dbReference>
<dbReference type="InterPro" id="IPR020894">
    <property type="entry name" value="Cadherin_CS"/>
</dbReference>
<dbReference type="FunFam" id="2.60.40.60:FF:000010">
    <property type="entry name" value="Cadherin EGF LAG seven-pass G-type receptor 3"/>
    <property type="match status" value="1"/>
</dbReference>
<evidence type="ECO:0000256" key="4">
    <source>
        <dbReference type="ARBA" id="ARBA00022692"/>
    </source>
</evidence>
<evidence type="ECO:0000256" key="10">
    <source>
        <dbReference type="ARBA" id="ARBA00023136"/>
    </source>
</evidence>
<dbReference type="GO" id="GO:0048638">
    <property type="term" value="P:regulation of developmental growth"/>
    <property type="evidence" value="ECO:0007669"/>
    <property type="project" value="UniProtKB-ARBA"/>
</dbReference>
<evidence type="ECO:0000256" key="7">
    <source>
        <dbReference type="ARBA" id="ARBA00022837"/>
    </source>
</evidence>
<feature type="domain" description="Cadherin" evidence="14">
    <location>
        <begin position="357"/>
        <end position="461"/>
    </location>
</feature>
<keyword evidence="6" id="KW-0677">Repeat</keyword>
<dbReference type="InterPro" id="IPR002126">
    <property type="entry name" value="Cadherin-like_dom"/>
</dbReference>
<evidence type="ECO:0000256" key="6">
    <source>
        <dbReference type="ARBA" id="ARBA00022737"/>
    </source>
</evidence>
<dbReference type="PANTHER" id="PTHR24026">
    <property type="entry name" value="FAT ATYPICAL CADHERIN-RELATED"/>
    <property type="match status" value="1"/>
</dbReference>
<dbReference type="InterPro" id="IPR056286">
    <property type="entry name" value="Cadherin_CELSR1-3_9th"/>
</dbReference>
<keyword evidence="12" id="KW-0325">Glycoprotein</keyword>
<name>A0AA89C0K0_PINIB</name>
<accession>A0AA89C0K0</accession>
<dbReference type="FunFam" id="2.60.40.60:FF:000020">
    <property type="entry name" value="Dachsous cadherin-related 1b"/>
    <property type="match status" value="2"/>
</dbReference>
<comment type="subcellular location">
    <subcellularLocation>
        <location evidence="2">Apical cell membrane</location>
    </subcellularLocation>
    <subcellularLocation>
        <location evidence="1">Membrane</location>
        <topology evidence="1">Single-pass membrane protein</topology>
    </subcellularLocation>
</comment>
<keyword evidence="11" id="KW-1015">Disulfide bond</keyword>
<dbReference type="GO" id="GO:0051239">
    <property type="term" value="P:regulation of multicellular organismal process"/>
    <property type="evidence" value="ECO:0007669"/>
    <property type="project" value="UniProtKB-ARBA"/>
</dbReference>
<evidence type="ECO:0000256" key="9">
    <source>
        <dbReference type="ARBA" id="ARBA00022989"/>
    </source>
</evidence>
<dbReference type="GO" id="GO:0022603">
    <property type="term" value="P:regulation of anatomical structure morphogenesis"/>
    <property type="evidence" value="ECO:0007669"/>
    <property type="project" value="UniProtKB-ARBA"/>
</dbReference>
<evidence type="ECO:0000256" key="8">
    <source>
        <dbReference type="ARBA" id="ARBA00022889"/>
    </source>
</evidence>
<evidence type="ECO:0000256" key="5">
    <source>
        <dbReference type="ARBA" id="ARBA00022729"/>
    </source>
</evidence>